<dbReference type="SMART" id="SM00271">
    <property type="entry name" value="DnaJ"/>
    <property type="match status" value="1"/>
</dbReference>
<evidence type="ECO:0000256" key="3">
    <source>
        <dbReference type="ARBA" id="ARBA00022989"/>
    </source>
</evidence>
<dbReference type="RefSeq" id="WP_183331590.1">
    <property type="nucleotide sequence ID" value="NZ_BMHX01000001.1"/>
</dbReference>
<gene>
    <name evidence="8" type="ORF">HNQ73_000323</name>
</gene>
<dbReference type="InterPro" id="IPR001623">
    <property type="entry name" value="DnaJ_domain"/>
</dbReference>
<keyword evidence="4 6" id="KW-0472">Membrane</keyword>
<dbReference type="Gene3D" id="1.10.287.110">
    <property type="entry name" value="DnaJ domain"/>
    <property type="match status" value="1"/>
</dbReference>
<evidence type="ECO:0000259" key="7">
    <source>
        <dbReference type="PROSITE" id="PS50076"/>
    </source>
</evidence>
<evidence type="ECO:0000256" key="5">
    <source>
        <dbReference type="ARBA" id="ARBA00038105"/>
    </source>
</evidence>
<proteinExistence type="inferred from homology"/>
<dbReference type="CDD" id="cd06257">
    <property type="entry name" value="DnaJ"/>
    <property type="match status" value="1"/>
</dbReference>
<dbReference type="InterPro" id="IPR036869">
    <property type="entry name" value="J_dom_sf"/>
</dbReference>
<evidence type="ECO:0000313" key="9">
    <source>
        <dbReference type="Proteomes" id="UP000588017"/>
    </source>
</evidence>
<evidence type="ECO:0000256" key="1">
    <source>
        <dbReference type="ARBA" id="ARBA00004167"/>
    </source>
</evidence>
<feature type="domain" description="J" evidence="7">
    <location>
        <begin position="195"/>
        <end position="248"/>
    </location>
</feature>
<organism evidence="8 9">
    <name type="scientific">Chelatococcus composti</name>
    <dbReference type="NCBI Taxonomy" id="1743235"/>
    <lineage>
        <taxon>Bacteria</taxon>
        <taxon>Pseudomonadati</taxon>
        <taxon>Pseudomonadota</taxon>
        <taxon>Alphaproteobacteria</taxon>
        <taxon>Hyphomicrobiales</taxon>
        <taxon>Chelatococcaceae</taxon>
        <taxon>Chelatococcus</taxon>
    </lineage>
</organism>
<dbReference type="Pfam" id="PF00226">
    <property type="entry name" value="DnaJ"/>
    <property type="match status" value="1"/>
</dbReference>
<keyword evidence="9" id="KW-1185">Reference proteome</keyword>
<dbReference type="SUPFAM" id="SSF46565">
    <property type="entry name" value="Chaperone J-domain"/>
    <property type="match status" value="1"/>
</dbReference>
<reference evidence="8 9" key="1">
    <citation type="submission" date="2020-08" db="EMBL/GenBank/DDBJ databases">
        <title>Genomic Encyclopedia of Type Strains, Phase IV (KMG-IV): sequencing the most valuable type-strain genomes for metagenomic binning, comparative biology and taxonomic classification.</title>
        <authorList>
            <person name="Goeker M."/>
        </authorList>
    </citation>
    <scope>NUCLEOTIDE SEQUENCE [LARGE SCALE GENOMIC DNA]</scope>
    <source>
        <strain evidence="8 9">DSM 101465</strain>
    </source>
</reference>
<keyword evidence="2 6" id="KW-0812">Transmembrane</keyword>
<dbReference type="AlphaFoldDB" id="A0A841K303"/>
<name>A0A841K303_9HYPH</name>
<evidence type="ECO:0000313" key="8">
    <source>
        <dbReference type="EMBL" id="MBB6166715.1"/>
    </source>
</evidence>
<dbReference type="EMBL" id="JACHEH010000001">
    <property type="protein sequence ID" value="MBB6166715.1"/>
    <property type="molecule type" value="Genomic_DNA"/>
</dbReference>
<dbReference type="GO" id="GO:0016020">
    <property type="term" value="C:membrane"/>
    <property type="evidence" value="ECO:0007669"/>
    <property type="project" value="UniProtKB-SubCell"/>
</dbReference>
<dbReference type="FunFam" id="1.10.287.110:FF:000001">
    <property type="entry name" value="Import inner membrane translocase subunit tim14"/>
    <property type="match status" value="1"/>
</dbReference>
<comment type="subcellular location">
    <subcellularLocation>
        <location evidence="1">Membrane</location>
        <topology evidence="1">Single-pass membrane protein</topology>
    </subcellularLocation>
</comment>
<comment type="caution">
    <text evidence="8">The sequence shown here is derived from an EMBL/GenBank/DDBJ whole genome shotgun (WGS) entry which is preliminary data.</text>
</comment>
<evidence type="ECO:0000256" key="4">
    <source>
        <dbReference type="ARBA" id="ARBA00023136"/>
    </source>
</evidence>
<dbReference type="PANTHER" id="PTHR12763:SF28">
    <property type="entry name" value="GEO10507P1-RELATED"/>
    <property type="match status" value="1"/>
</dbReference>
<accession>A0A841K303</accession>
<dbReference type="PANTHER" id="PTHR12763">
    <property type="match status" value="1"/>
</dbReference>
<dbReference type="Proteomes" id="UP000588017">
    <property type="component" value="Unassembled WGS sequence"/>
</dbReference>
<feature type="transmembrane region" description="Helical" evidence="6">
    <location>
        <begin position="32"/>
        <end position="50"/>
    </location>
</feature>
<sequence length="248" mass="26580">MIALALGLLALVFLWWLGHSYANADAKTLAKVLRKAGGWGALALAAVLLIRGRFDMALGLAGLGWWLLGLPGGSYANPRTWPGSWPGSRSGSAGGGAPRVSRVRSVMVEMELDHASGEMEGTVLAGPLEGRALSGLGQEELLALRRECLARDMDGARLLEAYLDRRFPAWRVDADGDAHARSRSEAGTGTMTEEEAREVLGLPPGAGEADIRRAHRTLMKKLHPDQGGSTYLAARVNQAKDILLSRHR</sequence>
<comment type="similarity">
    <text evidence="5">Belongs to the TIM14 family.</text>
</comment>
<protein>
    <recommendedName>
        <fullName evidence="7">J domain-containing protein</fullName>
    </recommendedName>
</protein>
<keyword evidence="3 6" id="KW-1133">Transmembrane helix</keyword>
<dbReference type="PROSITE" id="PS50076">
    <property type="entry name" value="DNAJ_2"/>
    <property type="match status" value="1"/>
</dbReference>
<evidence type="ECO:0000256" key="6">
    <source>
        <dbReference type="SAM" id="Phobius"/>
    </source>
</evidence>
<evidence type="ECO:0000256" key="2">
    <source>
        <dbReference type="ARBA" id="ARBA00022692"/>
    </source>
</evidence>